<evidence type="ECO:0000256" key="1">
    <source>
        <dbReference type="SAM" id="MobiDB-lite"/>
    </source>
</evidence>
<proteinExistence type="predicted"/>
<feature type="compositionally biased region" description="Polar residues" evidence="1">
    <location>
        <begin position="60"/>
        <end position="76"/>
    </location>
</feature>
<evidence type="ECO:0000313" key="3">
    <source>
        <dbReference type="Proteomes" id="UP001295684"/>
    </source>
</evidence>
<dbReference type="EMBL" id="CAMPGE010028258">
    <property type="protein sequence ID" value="CAI2385796.1"/>
    <property type="molecule type" value="Genomic_DNA"/>
</dbReference>
<accession>A0AAD1Y5L4</accession>
<organism evidence="2 3">
    <name type="scientific">Euplotes crassus</name>
    <dbReference type="NCBI Taxonomy" id="5936"/>
    <lineage>
        <taxon>Eukaryota</taxon>
        <taxon>Sar</taxon>
        <taxon>Alveolata</taxon>
        <taxon>Ciliophora</taxon>
        <taxon>Intramacronucleata</taxon>
        <taxon>Spirotrichea</taxon>
        <taxon>Hypotrichia</taxon>
        <taxon>Euplotida</taxon>
        <taxon>Euplotidae</taxon>
        <taxon>Moneuplotes</taxon>
    </lineage>
</organism>
<keyword evidence="3" id="KW-1185">Reference proteome</keyword>
<sequence>MNNQTVKLLTEITDLSKINYDETYLYPGNIFANCAAHSLQQKDNKENLIELSSNISEEGLSNENFQEKQTSSSESLMLTREEAPAKRGEIFQIKKDSKRVMKLNILNSYSEDKGAKAITKSSSLISTGVRKDVEYKTALRLLKRFFKNSYKSQNRDISDKMHRKLPIEDIYARMKVLLSSFVPQEFLTEDLIYYTIGITSIKNFTSSSCQKTIKNEVTAFQTCVQAFSRKKFKNALASDSLVTLCCYIAQKLEDPRIRVLRDEVLAIMN</sequence>
<dbReference type="Proteomes" id="UP001295684">
    <property type="component" value="Unassembled WGS sequence"/>
</dbReference>
<feature type="region of interest" description="Disordered" evidence="1">
    <location>
        <begin position="60"/>
        <end position="79"/>
    </location>
</feature>
<evidence type="ECO:0000313" key="2">
    <source>
        <dbReference type="EMBL" id="CAI2385796.1"/>
    </source>
</evidence>
<reference evidence="2" key="1">
    <citation type="submission" date="2023-07" db="EMBL/GenBank/DDBJ databases">
        <authorList>
            <consortium name="AG Swart"/>
            <person name="Singh M."/>
            <person name="Singh A."/>
            <person name="Seah K."/>
            <person name="Emmerich C."/>
        </authorList>
    </citation>
    <scope>NUCLEOTIDE SEQUENCE</scope>
    <source>
        <strain evidence="2">DP1</strain>
    </source>
</reference>
<comment type="caution">
    <text evidence="2">The sequence shown here is derived from an EMBL/GenBank/DDBJ whole genome shotgun (WGS) entry which is preliminary data.</text>
</comment>
<gene>
    <name evidence="2" type="ORF">ECRASSUSDP1_LOCUS27382</name>
</gene>
<name>A0AAD1Y5L4_EUPCR</name>
<protein>
    <submittedName>
        <fullName evidence="2">Uncharacterized protein</fullName>
    </submittedName>
</protein>
<dbReference type="AlphaFoldDB" id="A0AAD1Y5L4"/>